<feature type="active site" description="Proton acceptor" evidence="7">
    <location>
        <position position="167"/>
    </location>
</feature>
<evidence type="ECO:0000256" key="3">
    <source>
        <dbReference type="ARBA" id="ARBA00022432"/>
    </source>
</evidence>
<feature type="active site" description="Electrophile" evidence="7">
    <location>
        <position position="95"/>
    </location>
</feature>
<feature type="binding site" evidence="7">
    <location>
        <begin position="235"/>
        <end position="236"/>
    </location>
    <ligand>
        <name>substrate</name>
    </ligand>
</feature>
<dbReference type="GO" id="GO:0006094">
    <property type="term" value="P:gluconeogenesis"/>
    <property type="evidence" value="ECO:0007669"/>
    <property type="project" value="UniProtKB-UniRule"/>
</dbReference>
<dbReference type="EC" id="5.3.1.1" evidence="7 8"/>
<dbReference type="InterPro" id="IPR020861">
    <property type="entry name" value="Triosephosphate_isomerase_AS"/>
</dbReference>
<gene>
    <name evidence="7" type="primary">tpiA</name>
    <name evidence="9" type="ORF">A3A02_03110</name>
</gene>
<evidence type="ECO:0000256" key="6">
    <source>
        <dbReference type="ARBA" id="ARBA00023235"/>
    </source>
</evidence>
<dbReference type="SUPFAM" id="SSF51351">
    <property type="entry name" value="Triosephosphate isomerase (TIM)"/>
    <property type="match status" value="1"/>
</dbReference>
<dbReference type="Proteomes" id="UP000177376">
    <property type="component" value="Unassembled WGS sequence"/>
</dbReference>
<evidence type="ECO:0000313" key="9">
    <source>
        <dbReference type="EMBL" id="OGY53069.1"/>
    </source>
</evidence>
<keyword evidence="3 7" id="KW-0312">Gluconeogenesis</keyword>
<evidence type="ECO:0000256" key="2">
    <source>
        <dbReference type="ARBA" id="ARBA00007422"/>
    </source>
</evidence>
<feature type="binding site" evidence="7">
    <location>
        <begin position="9"/>
        <end position="11"/>
    </location>
    <ligand>
        <name>substrate</name>
    </ligand>
</feature>
<comment type="subunit">
    <text evidence="7 8">Homodimer.</text>
</comment>
<dbReference type="PANTHER" id="PTHR21139:SF42">
    <property type="entry name" value="TRIOSEPHOSPHATE ISOMERASE"/>
    <property type="match status" value="1"/>
</dbReference>
<evidence type="ECO:0000313" key="10">
    <source>
        <dbReference type="Proteomes" id="UP000177376"/>
    </source>
</evidence>
<comment type="similarity">
    <text evidence="2 7 8">Belongs to the triosephosphate isomerase family.</text>
</comment>
<dbReference type="GO" id="GO:0004807">
    <property type="term" value="F:triose-phosphate isomerase activity"/>
    <property type="evidence" value="ECO:0007669"/>
    <property type="project" value="UniProtKB-UniRule"/>
</dbReference>
<evidence type="ECO:0000256" key="1">
    <source>
        <dbReference type="ARBA" id="ARBA00004680"/>
    </source>
</evidence>
<dbReference type="InterPro" id="IPR013785">
    <property type="entry name" value="Aldolase_TIM"/>
</dbReference>
<dbReference type="AlphaFoldDB" id="A0A1G1YL90"/>
<organism evidence="9 10">
    <name type="scientific">Candidatus Buchananbacteria bacterium RIFCSPLOWO2_01_FULL_39_33</name>
    <dbReference type="NCBI Taxonomy" id="1797543"/>
    <lineage>
        <taxon>Bacteria</taxon>
        <taxon>Candidatus Buchananiibacteriota</taxon>
    </lineage>
</organism>
<dbReference type="GO" id="GO:0019563">
    <property type="term" value="P:glycerol catabolic process"/>
    <property type="evidence" value="ECO:0007669"/>
    <property type="project" value="TreeGrafter"/>
</dbReference>
<dbReference type="Pfam" id="PF00121">
    <property type="entry name" value="TIM"/>
    <property type="match status" value="1"/>
</dbReference>
<dbReference type="PROSITE" id="PS51440">
    <property type="entry name" value="TIM_2"/>
    <property type="match status" value="1"/>
</dbReference>
<keyword evidence="4 7" id="KW-0963">Cytoplasm</keyword>
<dbReference type="FunFam" id="3.20.20.70:FF:000016">
    <property type="entry name" value="Triosephosphate isomerase"/>
    <property type="match status" value="1"/>
</dbReference>
<dbReference type="Gene3D" id="3.20.20.70">
    <property type="entry name" value="Aldolase class I"/>
    <property type="match status" value="1"/>
</dbReference>
<evidence type="ECO:0000256" key="4">
    <source>
        <dbReference type="ARBA" id="ARBA00022490"/>
    </source>
</evidence>
<dbReference type="UniPathway" id="UPA00138"/>
<reference evidence="9 10" key="1">
    <citation type="journal article" date="2016" name="Nat. Commun.">
        <title>Thousands of microbial genomes shed light on interconnected biogeochemical processes in an aquifer system.</title>
        <authorList>
            <person name="Anantharaman K."/>
            <person name="Brown C.T."/>
            <person name="Hug L.A."/>
            <person name="Sharon I."/>
            <person name="Castelle C.J."/>
            <person name="Probst A.J."/>
            <person name="Thomas B.C."/>
            <person name="Singh A."/>
            <person name="Wilkins M.J."/>
            <person name="Karaoz U."/>
            <person name="Brodie E.L."/>
            <person name="Williams K.H."/>
            <person name="Hubbard S.S."/>
            <person name="Banfield J.F."/>
        </authorList>
    </citation>
    <scope>NUCLEOTIDE SEQUENCE [LARGE SCALE GENOMIC DNA]</scope>
</reference>
<protein>
    <recommendedName>
        <fullName evidence="7 8">Triosephosphate isomerase</fullName>
        <shortName evidence="7">TIM</shortName>
        <shortName evidence="7">TPI</shortName>
        <ecNumber evidence="7 8">5.3.1.1</ecNumber>
    </recommendedName>
    <alternativeName>
        <fullName evidence="7">Triose-phosphate isomerase</fullName>
    </alternativeName>
</protein>
<comment type="caution">
    <text evidence="9">The sequence shown here is derived from an EMBL/GenBank/DDBJ whole genome shotgun (WGS) entry which is preliminary data.</text>
</comment>
<evidence type="ECO:0000256" key="5">
    <source>
        <dbReference type="ARBA" id="ARBA00023152"/>
    </source>
</evidence>
<dbReference type="InterPro" id="IPR000652">
    <property type="entry name" value="Triosephosphate_isomerase"/>
</dbReference>
<dbReference type="GO" id="GO:0006096">
    <property type="term" value="P:glycolytic process"/>
    <property type="evidence" value="ECO:0007669"/>
    <property type="project" value="UniProtKB-UniRule"/>
</dbReference>
<dbReference type="GO" id="GO:0005829">
    <property type="term" value="C:cytosol"/>
    <property type="evidence" value="ECO:0007669"/>
    <property type="project" value="TreeGrafter"/>
</dbReference>
<dbReference type="UniPathway" id="UPA00109">
    <property type="reaction ID" value="UER00189"/>
</dbReference>
<dbReference type="EMBL" id="MHIM01000006">
    <property type="protein sequence ID" value="OGY53069.1"/>
    <property type="molecule type" value="Genomic_DNA"/>
</dbReference>
<dbReference type="GO" id="GO:0046166">
    <property type="term" value="P:glyceraldehyde-3-phosphate biosynthetic process"/>
    <property type="evidence" value="ECO:0007669"/>
    <property type="project" value="TreeGrafter"/>
</dbReference>
<feature type="binding site" evidence="7">
    <location>
        <position position="173"/>
    </location>
    <ligand>
        <name>substrate</name>
    </ligand>
</feature>
<proteinExistence type="inferred from homology"/>
<evidence type="ECO:0000256" key="7">
    <source>
        <dbReference type="HAMAP-Rule" id="MF_00147"/>
    </source>
</evidence>
<dbReference type="NCBIfam" id="TIGR00419">
    <property type="entry name" value="tim"/>
    <property type="match status" value="1"/>
</dbReference>
<comment type="function">
    <text evidence="7">Involved in the gluconeogenesis. Catalyzes stereospecifically the conversion of dihydroxyacetone phosphate (DHAP) to D-glyceraldehyde-3-phosphate (G3P).</text>
</comment>
<evidence type="ECO:0000256" key="8">
    <source>
        <dbReference type="RuleBase" id="RU363013"/>
    </source>
</evidence>
<comment type="catalytic activity">
    <reaction evidence="7 8">
        <text>D-glyceraldehyde 3-phosphate = dihydroxyacetone phosphate</text>
        <dbReference type="Rhea" id="RHEA:18585"/>
        <dbReference type="ChEBI" id="CHEBI:57642"/>
        <dbReference type="ChEBI" id="CHEBI:59776"/>
        <dbReference type="EC" id="5.3.1.1"/>
    </reaction>
</comment>
<dbReference type="InterPro" id="IPR035990">
    <property type="entry name" value="TIM_sf"/>
</dbReference>
<sequence>MPQPILIANWKMNLSLKELENLANDFKKELGGIQDKDIIICPSTVSLITMAGLIGDSYLQLGAQNVFWQDSGAYTGETSPMILKEIGCRYVIVGHSERRQYLNETDEMVNKKVQACLANNLMPILCIGETRETRQEGQTDNVLHRQLISGLDSVNLIDQEQLIIAYEPTWAIGSGLIADPEEVERVFALIRQTLVNLYPLTIVNNNVRIIYGGSVDASNIAGFSEIELLAGFLVGGASLEVGKFKEIVKFL</sequence>
<dbReference type="HAMAP" id="MF_00147_B">
    <property type="entry name" value="TIM_B"/>
    <property type="match status" value="1"/>
</dbReference>
<keyword evidence="6 7" id="KW-0413">Isomerase</keyword>
<name>A0A1G1YL90_9BACT</name>
<keyword evidence="5 7" id="KW-0324">Glycolysis</keyword>
<feature type="binding site" evidence="7">
    <location>
        <position position="214"/>
    </location>
    <ligand>
        <name>substrate</name>
    </ligand>
</feature>
<comment type="subcellular location">
    <subcellularLocation>
        <location evidence="7 8">Cytoplasm</location>
    </subcellularLocation>
</comment>
<dbReference type="InterPro" id="IPR022896">
    <property type="entry name" value="TrioseP_Isoase_bac/euk"/>
</dbReference>
<dbReference type="CDD" id="cd00311">
    <property type="entry name" value="TIM"/>
    <property type="match status" value="1"/>
</dbReference>
<accession>A0A1G1YL90</accession>
<comment type="pathway">
    <text evidence="7 8">Carbohydrate biosynthesis; gluconeogenesis.</text>
</comment>
<comment type="pathway">
    <text evidence="1 7 8">Carbohydrate degradation; glycolysis; D-glyceraldehyde 3-phosphate from glycerone phosphate: step 1/1.</text>
</comment>
<dbReference type="PANTHER" id="PTHR21139">
    <property type="entry name" value="TRIOSEPHOSPHATE ISOMERASE"/>
    <property type="match status" value="1"/>
</dbReference>
<dbReference type="PROSITE" id="PS00171">
    <property type="entry name" value="TIM_1"/>
    <property type="match status" value="1"/>
</dbReference>